<dbReference type="InterPro" id="IPR015422">
    <property type="entry name" value="PyrdxlP-dep_Trfase_small"/>
</dbReference>
<dbReference type="GO" id="GO:0008483">
    <property type="term" value="F:transaminase activity"/>
    <property type="evidence" value="ECO:0007669"/>
    <property type="project" value="UniProtKB-KW"/>
</dbReference>
<comment type="caution">
    <text evidence="6">The sequence shown here is derived from an EMBL/GenBank/DDBJ whole genome shotgun (WGS) entry which is preliminary data.</text>
</comment>
<evidence type="ECO:0000256" key="5">
    <source>
        <dbReference type="ARBA" id="ARBA00022898"/>
    </source>
</evidence>
<dbReference type="PANTHER" id="PTHR11986">
    <property type="entry name" value="AMINOTRANSFERASE CLASS III"/>
    <property type="match status" value="1"/>
</dbReference>
<gene>
    <name evidence="6" type="ORF">LCGC14_1618450</name>
</gene>
<dbReference type="InterPro" id="IPR015421">
    <property type="entry name" value="PyrdxlP-dep_Trfase_major"/>
</dbReference>
<evidence type="ECO:0000256" key="3">
    <source>
        <dbReference type="ARBA" id="ARBA00022576"/>
    </source>
</evidence>
<dbReference type="InterPro" id="IPR005814">
    <property type="entry name" value="Aminotrans_3"/>
</dbReference>
<evidence type="ECO:0000256" key="1">
    <source>
        <dbReference type="ARBA" id="ARBA00001933"/>
    </source>
</evidence>
<evidence type="ECO:0000256" key="4">
    <source>
        <dbReference type="ARBA" id="ARBA00022679"/>
    </source>
</evidence>
<dbReference type="PANTHER" id="PTHR11986:SF58">
    <property type="entry name" value="LEUCINE_METHIONINE RACEMASE"/>
    <property type="match status" value="1"/>
</dbReference>
<dbReference type="GO" id="GO:0030170">
    <property type="term" value="F:pyridoxal phosphate binding"/>
    <property type="evidence" value="ECO:0007669"/>
    <property type="project" value="InterPro"/>
</dbReference>
<dbReference type="AlphaFoldDB" id="A0A0F9IT37"/>
<dbReference type="InterPro" id="IPR049704">
    <property type="entry name" value="Aminotrans_3_PPA_site"/>
</dbReference>
<dbReference type="PIRSF" id="PIRSF000521">
    <property type="entry name" value="Transaminase_4ab_Lys_Orn"/>
    <property type="match status" value="1"/>
</dbReference>
<dbReference type="SUPFAM" id="SSF53383">
    <property type="entry name" value="PLP-dependent transferases"/>
    <property type="match status" value="1"/>
</dbReference>
<dbReference type="CDD" id="cd00610">
    <property type="entry name" value="OAT_like"/>
    <property type="match status" value="1"/>
</dbReference>
<comment type="similarity">
    <text evidence="2">Belongs to the class-III pyridoxal-phosphate-dependent aminotransferase family.</text>
</comment>
<dbReference type="Pfam" id="PF00202">
    <property type="entry name" value="Aminotran_3"/>
    <property type="match status" value="1"/>
</dbReference>
<dbReference type="FunFam" id="3.40.640.10:FF:000013">
    <property type="entry name" value="4-aminobutyrate aminotransferase"/>
    <property type="match status" value="1"/>
</dbReference>
<sequence>MRKRNHLQITTSLPGPKARRLIKKDNKFISKSHAKEYPLVVKRAKGAIVEDVDGNKFLDFTSGVAVCGTGHCHPEVVSVITKQAKELLHMTGADFYNPLQIQLAEKLSNISPGPKPKRTFFGNSGTEAVEAAFKLSRYHTKRHMVIAFLNSFHGRSMGALSLTASKVTQRKRFHPLIPGVIHVPYAYCYRCYYGLKRENCDLYCVKWIKEELFKTLVAPEEIAAIFVEPIQGEGGYIVPPREFHEEIYKLTKEYDILYVSDEVQAGMGRTGKMFASTHFGIKPDIITVAKGIASGMPLSATIAHEKIMDWERGTHASTFGGNPVSCAAALTTIKLLEGGLIDNAARTGKYLIKRLSELQNTYEIIGDVRGLGLMIGIELVKNRETKERAVKERDALIQGNFKRGLLLLECGRSVIRFIPPLNINKEQIDTALAIFEETLSESEKKKL</sequence>
<proteinExistence type="inferred from homology"/>
<keyword evidence="4" id="KW-0808">Transferase</keyword>
<dbReference type="NCBIfam" id="NF004426">
    <property type="entry name" value="PRK05769.1"/>
    <property type="match status" value="1"/>
</dbReference>
<dbReference type="EMBL" id="LAZR01013195">
    <property type="protein sequence ID" value="KKM23119.1"/>
    <property type="molecule type" value="Genomic_DNA"/>
</dbReference>
<dbReference type="PROSITE" id="PS00600">
    <property type="entry name" value="AA_TRANSFER_CLASS_3"/>
    <property type="match status" value="1"/>
</dbReference>
<evidence type="ECO:0000313" key="6">
    <source>
        <dbReference type="EMBL" id="KKM23119.1"/>
    </source>
</evidence>
<name>A0A0F9IT37_9ZZZZ</name>
<dbReference type="InterPro" id="IPR050103">
    <property type="entry name" value="Class-III_PLP-dep_AT"/>
</dbReference>
<comment type="cofactor">
    <cofactor evidence="1">
        <name>pyridoxal 5'-phosphate</name>
        <dbReference type="ChEBI" id="CHEBI:597326"/>
    </cofactor>
</comment>
<protein>
    <recommendedName>
        <fullName evidence="7">Acetyl ornithine aminotransferase family protein</fullName>
    </recommendedName>
</protein>
<dbReference type="GO" id="GO:0042802">
    <property type="term" value="F:identical protein binding"/>
    <property type="evidence" value="ECO:0007669"/>
    <property type="project" value="TreeGrafter"/>
</dbReference>
<reference evidence="6" key="1">
    <citation type="journal article" date="2015" name="Nature">
        <title>Complex archaea that bridge the gap between prokaryotes and eukaryotes.</title>
        <authorList>
            <person name="Spang A."/>
            <person name="Saw J.H."/>
            <person name="Jorgensen S.L."/>
            <person name="Zaremba-Niedzwiedzka K."/>
            <person name="Martijn J."/>
            <person name="Lind A.E."/>
            <person name="van Eijk R."/>
            <person name="Schleper C."/>
            <person name="Guy L."/>
            <person name="Ettema T.J."/>
        </authorList>
    </citation>
    <scope>NUCLEOTIDE SEQUENCE</scope>
</reference>
<evidence type="ECO:0008006" key="7">
    <source>
        <dbReference type="Google" id="ProtNLM"/>
    </source>
</evidence>
<dbReference type="Gene3D" id="3.40.640.10">
    <property type="entry name" value="Type I PLP-dependent aspartate aminotransferase-like (Major domain)"/>
    <property type="match status" value="1"/>
</dbReference>
<evidence type="ECO:0000256" key="2">
    <source>
        <dbReference type="ARBA" id="ARBA00008954"/>
    </source>
</evidence>
<dbReference type="Gene3D" id="3.90.1150.10">
    <property type="entry name" value="Aspartate Aminotransferase, domain 1"/>
    <property type="match status" value="1"/>
</dbReference>
<accession>A0A0F9IT37</accession>
<dbReference type="InterPro" id="IPR015424">
    <property type="entry name" value="PyrdxlP-dep_Trfase"/>
</dbReference>
<keyword evidence="3" id="KW-0032">Aminotransferase</keyword>
<organism evidence="6">
    <name type="scientific">marine sediment metagenome</name>
    <dbReference type="NCBI Taxonomy" id="412755"/>
    <lineage>
        <taxon>unclassified sequences</taxon>
        <taxon>metagenomes</taxon>
        <taxon>ecological metagenomes</taxon>
    </lineage>
</organism>
<keyword evidence="5" id="KW-0663">Pyridoxal phosphate</keyword>